<evidence type="ECO:0000313" key="2">
    <source>
        <dbReference type="Proteomes" id="UP000006315"/>
    </source>
</evidence>
<dbReference type="RefSeq" id="WP_003330920.1">
    <property type="nucleotide sequence ID" value="NZ_AJLR01000046.1"/>
</dbReference>
<proteinExistence type="predicted"/>
<keyword evidence="2" id="KW-1185">Reference proteome</keyword>
<dbReference type="EMBL" id="AJLR01000046">
    <property type="protein sequence ID" value="EKN67473.1"/>
    <property type="molecule type" value="Genomic_DNA"/>
</dbReference>
<name>K6DHC6_SCHAZ</name>
<comment type="caution">
    <text evidence="1">The sequence shown here is derived from an EMBL/GenBank/DDBJ whole genome shotgun (WGS) entry which is preliminary data.</text>
</comment>
<evidence type="ECO:0000313" key="1">
    <source>
        <dbReference type="EMBL" id="EKN67473.1"/>
    </source>
</evidence>
<reference evidence="1 2" key="1">
    <citation type="journal article" date="2012" name="Front. Microbiol.">
        <title>Redundancy and modularity in membrane-associated dissimilatory nitrate reduction in Bacillus.</title>
        <authorList>
            <person name="Heylen K."/>
            <person name="Keltjens J."/>
        </authorList>
    </citation>
    <scope>NUCLEOTIDE SEQUENCE [LARGE SCALE GENOMIC DNA]</scope>
    <source>
        <strain evidence="1 2">LMG 9581</strain>
    </source>
</reference>
<dbReference type="PATRIC" id="fig|1131731.3.peg.1732"/>
<organism evidence="1 2">
    <name type="scientific">Schinkia azotoformans LMG 9581</name>
    <dbReference type="NCBI Taxonomy" id="1131731"/>
    <lineage>
        <taxon>Bacteria</taxon>
        <taxon>Bacillati</taxon>
        <taxon>Bacillota</taxon>
        <taxon>Bacilli</taxon>
        <taxon>Bacillales</taxon>
        <taxon>Bacillaceae</taxon>
        <taxon>Calidifontibacillus/Schinkia group</taxon>
        <taxon>Schinkia</taxon>
    </lineage>
</organism>
<dbReference type="Proteomes" id="UP000006315">
    <property type="component" value="Unassembled WGS sequence"/>
</dbReference>
<gene>
    <name evidence="1" type="ORF">BAZO_08286</name>
</gene>
<accession>K6DHC6</accession>
<dbReference type="AlphaFoldDB" id="K6DHC6"/>
<protein>
    <submittedName>
        <fullName evidence="1">Uncharacterized protein</fullName>
    </submittedName>
</protein>
<sequence length="158" mass="18085">MDIESRKSELNKLNRQGLSALSGIREQQIKSSYSLLLAVDRNLADDIYKTEYLGTNDLEIRLHSVATNKAHLPLYTSDYIINMILAAEIKIGKLNDALQSYEAPESHLKSNDRKRSPTIRLSDDDWEEIEAICAEQQIHIGLYFRELALKDLEGRRNP</sequence>